<evidence type="ECO:0000313" key="2">
    <source>
        <dbReference type="Proteomes" id="UP001497700"/>
    </source>
</evidence>
<sequence>MTDGPRSPAAIAPLLPWPLMGKAGIIGFKYGSRRKPGYTEIQKPPRLIPKLKGITQLAAGSNHISVIPTKSRRAGAFHVTRRRAKGPKHYKVVNIARGQHHSLAVTAEGQLLTWSRIDHWQTGFPSHSFTEKNAIFDRGMPIVASVAAGTGHSLALTAKGEDYS</sequence>
<evidence type="ECO:0000313" key="1">
    <source>
        <dbReference type="EMBL" id="KAI4859962.1"/>
    </source>
</evidence>
<accession>A0ACB9YL94</accession>
<name>A0ACB9YL94_9PEZI</name>
<gene>
    <name evidence="1" type="ORF">F4820DRAFT_453368</name>
</gene>
<keyword evidence="2" id="KW-1185">Reference proteome</keyword>
<proteinExistence type="predicted"/>
<reference evidence="1 2" key="1">
    <citation type="journal article" date="2022" name="New Phytol.">
        <title>Ecological generalism drives hyperdiversity of secondary metabolite gene clusters in xylarialean endophytes.</title>
        <authorList>
            <person name="Franco M.E.E."/>
            <person name="Wisecaver J.H."/>
            <person name="Arnold A.E."/>
            <person name="Ju Y.M."/>
            <person name="Slot J.C."/>
            <person name="Ahrendt S."/>
            <person name="Moore L.P."/>
            <person name="Eastman K.E."/>
            <person name="Scott K."/>
            <person name="Konkel Z."/>
            <person name="Mondo S.J."/>
            <person name="Kuo A."/>
            <person name="Hayes R.D."/>
            <person name="Haridas S."/>
            <person name="Andreopoulos B."/>
            <person name="Riley R."/>
            <person name="LaButti K."/>
            <person name="Pangilinan J."/>
            <person name="Lipzen A."/>
            <person name="Amirebrahimi M."/>
            <person name="Yan J."/>
            <person name="Adam C."/>
            <person name="Keymanesh K."/>
            <person name="Ng V."/>
            <person name="Louie K."/>
            <person name="Northen T."/>
            <person name="Drula E."/>
            <person name="Henrissat B."/>
            <person name="Hsieh H.M."/>
            <person name="Youens-Clark K."/>
            <person name="Lutzoni F."/>
            <person name="Miadlikowska J."/>
            <person name="Eastwood D.C."/>
            <person name="Hamelin R.C."/>
            <person name="Grigoriev I.V."/>
            <person name="U'Ren J.M."/>
        </authorList>
    </citation>
    <scope>NUCLEOTIDE SEQUENCE [LARGE SCALE GENOMIC DNA]</scope>
    <source>
        <strain evidence="1 2">CBS 119005</strain>
    </source>
</reference>
<comment type="caution">
    <text evidence="1">The sequence shown here is derived from an EMBL/GenBank/DDBJ whole genome shotgun (WGS) entry which is preliminary data.</text>
</comment>
<dbReference type="EMBL" id="MU393605">
    <property type="protein sequence ID" value="KAI4859962.1"/>
    <property type="molecule type" value="Genomic_DNA"/>
</dbReference>
<dbReference type="Proteomes" id="UP001497700">
    <property type="component" value="Unassembled WGS sequence"/>
</dbReference>
<protein>
    <submittedName>
        <fullName evidence="1">Uncharacterized protein</fullName>
    </submittedName>
</protein>
<organism evidence="1 2">
    <name type="scientific">Hypoxylon rubiginosum</name>
    <dbReference type="NCBI Taxonomy" id="110542"/>
    <lineage>
        <taxon>Eukaryota</taxon>
        <taxon>Fungi</taxon>
        <taxon>Dikarya</taxon>
        <taxon>Ascomycota</taxon>
        <taxon>Pezizomycotina</taxon>
        <taxon>Sordariomycetes</taxon>
        <taxon>Xylariomycetidae</taxon>
        <taxon>Xylariales</taxon>
        <taxon>Hypoxylaceae</taxon>
        <taxon>Hypoxylon</taxon>
    </lineage>
</organism>